<dbReference type="Proteomes" id="UP000295151">
    <property type="component" value="Unassembled WGS sequence"/>
</dbReference>
<dbReference type="EMBL" id="SOCE01000001">
    <property type="protein sequence ID" value="TDU88614.1"/>
    <property type="molecule type" value="Genomic_DNA"/>
</dbReference>
<dbReference type="PANTHER" id="PTHR30237:SF4">
    <property type="entry name" value="LD-CARBOXYPEPTIDASE C-TERMINAL DOMAIN-CONTAINING PROTEIN"/>
    <property type="match status" value="1"/>
</dbReference>
<dbReference type="SUPFAM" id="SSF52317">
    <property type="entry name" value="Class I glutamine amidotransferase-like"/>
    <property type="match status" value="1"/>
</dbReference>
<proteinExistence type="inferred from homology"/>
<dbReference type="InterPro" id="IPR040921">
    <property type="entry name" value="Peptidase_S66C"/>
</dbReference>
<sequence length="351" mass="38849">MTAPFAYRDAMLFAAKPKPGDKVAIVSASGGLPEIFPAPYELGLERLRGFGLEPVEYPTTRKLRSTPQERAADLHAAWSDPSIRAVIASIGGDDQLTVLKHLDPAVLRADPKPFFGYSDNTNLLNFLYTQGIPAFHGGSVMVEFGRSGSMHPDSERSLRAALFSSGDFELAPGAGWTDRNLDWGSPEFGTPEPELFPATDWTWYGESPVTGKLWGGCLEILDWQLAANRWMLPVEQYSGILFLETSEEMPAAETVYRILRNFGERGLLERFQAVLWGRPKAWALGNELPRPDSDTYVENQYAAARRALSEYNPDALLVTGLDIGHTDPQFVLPYGGHAQLDPANRRITVTY</sequence>
<feature type="domain" description="LD-carboxypeptidase C-terminal" evidence="4">
    <location>
        <begin position="210"/>
        <end position="340"/>
    </location>
</feature>
<dbReference type="InterPro" id="IPR027461">
    <property type="entry name" value="Carboxypeptidase_A_C_sf"/>
</dbReference>
<dbReference type="InterPro" id="IPR027478">
    <property type="entry name" value="LdcA_N"/>
</dbReference>
<dbReference type="InterPro" id="IPR040449">
    <property type="entry name" value="Peptidase_S66_N"/>
</dbReference>
<keyword evidence="5" id="KW-0645">Protease</keyword>
<comment type="similarity">
    <text evidence="1">Belongs to the peptidase S66 family.</text>
</comment>
<dbReference type="Gene3D" id="3.40.50.10740">
    <property type="entry name" value="Class I glutamine amidotransferase-like"/>
    <property type="match status" value="1"/>
</dbReference>
<evidence type="ECO:0000256" key="2">
    <source>
        <dbReference type="ARBA" id="ARBA00022801"/>
    </source>
</evidence>
<dbReference type="AlphaFoldDB" id="A0A4R7T9H4"/>
<keyword evidence="2" id="KW-0378">Hydrolase</keyword>
<dbReference type="CDD" id="cd07062">
    <property type="entry name" value="Peptidase_S66_mccF_like"/>
    <property type="match status" value="1"/>
</dbReference>
<evidence type="ECO:0000259" key="4">
    <source>
        <dbReference type="Pfam" id="PF17676"/>
    </source>
</evidence>
<dbReference type="Pfam" id="PF02016">
    <property type="entry name" value="Peptidase_S66"/>
    <property type="match status" value="1"/>
</dbReference>
<dbReference type="Gene3D" id="3.50.30.60">
    <property type="entry name" value="LD-carboxypeptidase A C-terminal domain-like"/>
    <property type="match status" value="1"/>
</dbReference>
<evidence type="ECO:0000313" key="5">
    <source>
        <dbReference type="EMBL" id="TDU88614.1"/>
    </source>
</evidence>
<dbReference type="InterPro" id="IPR003507">
    <property type="entry name" value="S66_fam"/>
</dbReference>
<evidence type="ECO:0000313" key="6">
    <source>
        <dbReference type="Proteomes" id="UP000295151"/>
    </source>
</evidence>
<dbReference type="PANTHER" id="PTHR30237">
    <property type="entry name" value="MURAMOYLTETRAPEPTIDE CARBOXYPEPTIDASE"/>
    <property type="match status" value="1"/>
</dbReference>
<feature type="domain" description="LD-carboxypeptidase N-terminal" evidence="3">
    <location>
        <begin position="23"/>
        <end position="137"/>
    </location>
</feature>
<name>A0A4R7T9H4_9ACTN</name>
<dbReference type="SUPFAM" id="SSF141986">
    <property type="entry name" value="LD-carboxypeptidase A C-terminal domain-like"/>
    <property type="match status" value="1"/>
</dbReference>
<gene>
    <name evidence="5" type="ORF">EV138_2160</name>
</gene>
<organism evidence="5 6">
    <name type="scientific">Kribbella voronezhensis</name>
    <dbReference type="NCBI Taxonomy" id="2512212"/>
    <lineage>
        <taxon>Bacteria</taxon>
        <taxon>Bacillati</taxon>
        <taxon>Actinomycetota</taxon>
        <taxon>Actinomycetes</taxon>
        <taxon>Propionibacteriales</taxon>
        <taxon>Kribbellaceae</taxon>
        <taxon>Kribbella</taxon>
    </lineage>
</organism>
<accession>A0A4R7T9H4</accession>
<dbReference type="InterPro" id="IPR029062">
    <property type="entry name" value="Class_I_gatase-like"/>
</dbReference>
<evidence type="ECO:0000259" key="3">
    <source>
        <dbReference type="Pfam" id="PF02016"/>
    </source>
</evidence>
<reference evidence="5 6" key="1">
    <citation type="submission" date="2019-03" db="EMBL/GenBank/DDBJ databases">
        <title>Genomic Encyclopedia of Type Strains, Phase III (KMG-III): the genomes of soil and plant-associated and newly described type strains.</title>
        <authorList>
            <person name="Whitman W."/>
        </authorList>
    </citation>
    <scope>NUCLEOTIDE SEQUENCE [LARGE SCALE GENOMIC DNA]</scope>
    <source>
        <strain evidence="5 6">VKM Ac-2575</strain>
    </source>
</reference>
<dbReference type="PIRSF" id="PIRSF028757">
    <property type="entry name" value="LD-carboxypeptidase"/>
    <property type="match status" value="1"/>
</dbReference>
<protein>
    <submittedName>
        <fullName evidence="5">Muramoyltetrapeptide carboxypeptidase LdcA involved in peptidoglycan recycling</fullName>
    </submittedName>
</protein>
<keyword evidence="5" id="KW-0121">Carboxypeptidase</keyword>
<evidence type="ECO:0000256" key="1">
    <source>
        <dbReference type="ARBA" id="ARBA00010233"/>
    </source>
</evidence>
<dbReference type="Pfam" id="PF17676">
    <property type="entry name" value="Peptidase_S66C"/>
    <property type="match status" value="1"/>
</dbReference>
<comment type="caution">
    <text evidence="5">The sequence shown here is derived from an EMBL/GenBank/DDBJ whole genome shotgun (WGS) entry which is preliminary data.</text>
</comment>
<dbReference type="GO" id="GO:0004180">
    <property type="term" value="F:carboxypeptidase activity"/>
    <property type="evidence" value="ECO:0007669"/>
    <property type="project" value="UniProtKB-KW"/>
</dbReference>
<keyword evidence="6" id="KW-1185">Reference proteome</keyword>